<dbReference type="RefSeq" id="WP_211212568.1">
    <property type="nucleotide sequence ID" value="NZ_CP068985.1"/>
</dbReference>
<proteinExistence type="predicted"/>
<sequence length="648" mass="69480">MGVAQRPEVLPAPGLDARLALVLGERALHVNGDLQTARRWFDAAYRQAEQSGDPIALALAALGLGGRWVREHRTSAESERVRTRQLRALSLLDPSSPPALRLRIRLQGEDDYRNGTHAGTLRLLREARDSGDPLAVAEALSLAHHCLLGPEHAALRRELAAELIGLAGVTERRGDLLMGLMWRTVDLFMAADPHAERCLEELRRLLREHAYLAVGYVVNAVEVMLAIRAGRFDEAEKLAGECFERGVKAGDMDATGWLGGQLGAIRWFQGRAAELLPGVRDLASSPTLSPVDNSYLAGLALVAAVAGDHRLAAGHLARVRGRDLADLPRSSSWLVSMYFVAETAHLLQDAGTAARAYALLGPYAGLPVIGSLGVVCFGSVEHALGMAALTMGDLDLAVRHLRAAVQANLALGHWPAAALSRCRLGQALALRDGPRDGEARAELAAAAREARDLGMTLPGVVGSVAGGVDGRGGEARRTCRFHRDGRHWRIELGGRVAVADHSVGMAHLAALVAHPGREILAADLAAGTWSQEGEGSSAQPVLDDVARHSYRERLTQLQAEIDELEEMNDLERASALRLEREWLVAELAAATGIGGRARPFAGGEERARIAVGKAIRRALSRIAAVDPVIGEELRASVQTGLRCCYRPR</sequence>
<feature type="coiled-coil region" evidence="1">
    <location>
        <begin position="547"/>
        <end position="581"/>
    </location>
</feature>
<evidence type="ECO:0000313" key="2">
    <source>
        <dbReference type="EMBL" id="QYC43754.1"/>
    </source>
</evidence>
<dbReference type="Proteomes" id="UP000824681">
    <property type="component" value="Chromosome"/>
</dbReference>
<keyword evidence="1" id="KW-0175">Coiled coil</keyword>
<accession>A0ABX8UAH3</accession>
<evidence type="ECO:0000313" key="3">
    <source>
        <dbReference type="Proteomes" id="UP000824681"/>
    </source>
</evidence>
<name>A0ABX8UAH3_9ACTN</name>
<keyword evidence="3" id="KW-1185">Reference proteome</keyword>
<reference evidence="2 3" key="1">
    <citation type="journal article" date="2021" name="ACS Chem. Biol.">
        <title>Genomic-Led Discovery of a Novel Glycopeptide Antibiotic by Nonomuraea coxensis DSM 45129.</title>
        <authorList>
            <person name="Yushchuk O."/>
            <person name="Vior N.M."/>
            <person name="Andreo-Vidal A."/>
            <person name="Berini F."/>
            <person name="Ruckert C."/>
            <person name="Busche T."/>
            <person name="Binda E."/>
            <person name="Kalinowski J."/>
            <person name="Truman A.W."/>
            <person name="Marinelli F."/>
        </authorList>
    </citation>
    <scope>NUCLEOTIDE SEQUENCE [LARGE SCALE GENOMIC DNA]</scope>
    <source>
        <strain evidence="2 3">DSM 45129</strain>
    </source>
</reference>
<organism evidence="2 3">
    <name type="scientific">Nonomuraea coxensis DSM 45129</name>
    <dbReference type="NCBI Taxonomy" id="1122611"/>
    <lineage>
        <taxon>Bacteria</taxon>
        <taxon>Bacillati</taxon>
        <taxon>Actinomycetota</taxon>
        <taxon>Actinomycetes</taxon>
        <taxon>Streptosporangiales</taxon>
        <taxon>Streptosporangiaceae</taxon>
        <taxon>Nonomuraea</taxon>
    </lineage>
</organism>
<evidence type="ECO:0000256" key="1">
    <source>
        <dbReference type="SAM" id="Coils"/>
    </source>
</evidence>
<protein>
    <submittedName>
        <fullName evidence="2">Uncharacterized protein</fullName>
    </submittedName>
</protein>
<gene>
    <name evidence="2" type="ORF">Nocox_30860</name>
</gene>
<dbReference type="EMBL" id="CP068985">
    <property type="protein sequence ID" value="QYC43754.1"/>
    <property type="molecule type" value="Genomic_DNA"/>
</dbReference>